<accession>A0A9W8ABQ1</accession>
<name>A0A9W8ABQ1_9FUNG</name>
<dbReference type="EMBL" id="JANBPT010000202">
    <property type="protein sequence ID" value="KAJ1925892.1"/>
    <property type="molecule type" value="Genomic_DNA"/>
</dbReference>
<dbReference type="InterPro" id="IPR044926">
    <property type="entry name" value="RGS_subdomain_2"/>
</dbReference>
<evidence type="ECO:0008006" key="5">
    <source>
        <dbReference type="Google" id="ProtNLM"/>
    </source>
</evidence>
<feature type="transmembrane region" description="Helical" evidence="2">
    <location>
        <begin position="90"/>
        <end position="118"/>
    </location>
</feature>
<gene>
    <name evidence="3" type="ORF">IWQ60_004265</name>
</gene>
<evidence type="ECO:0000256" key="1">
    <source>
        <dbReference type="SAM" id="MobiDB-lite"/>
    </source>
</evidence>
<keyword evidence="4" id="KW-1185">Reference proteome</keyword>
<evidence type="ECO:0000313" key="4">
    <source>
        <dbReference type="Proteomes" id="UP001150569"/>
    </source>
</evidence>
<keyword evidence="2" id="KW-0472">Membrane</keyword>
<dbReference type="SUPFAM" id="SSF48097">
    <property type="entry name" value="Regulator of G-protein signaling, RGS"/>
    <property type="match status" value="1"/>
</dbReference>
<evidence type="ECO:0000256" key="2">
    <source>
        <dbReference type="SAM" id="Phobius"/>
    </source>
</evidence>
<feature type="transmembrane region" description="Helical" evidence="2">
    <location>
        <begin position="315"/>
        <end position="343"/>
    </location>
</feature>
<dbReference type="Proteomes" id="UP001150569">
    <property type="component" value="Unassembled WGS sequence"/>
</dbReference>
<feature type="transmembrane region" description="Helical" evidence="2">
    <location>
        <begin position="255"/>
        <end position="278"/>
    </location>
</feature>
<keyword evidence="2" id="KW-0812">Transmembrane</keyword>
<dbReference type="Gene3D" id="1.10.167.10">
    <property type="entry name" value="Regulator of G-protein Signalling 4, domain 2"/>
    <property type="match status" value="1"/>
</dbReference>
<sequence>MASLTHFKRQHWTHLDDAYPPDTVRRAIVYPIIGVIILIAAALTVCFAYRGRHDPFFQYRSVSLTILGVVASIFSLACAMVFFVENKECWLLILVNVLTIHVVFFVPILCACKLWALAKHAQALQRHMDLGQEVPDGDFSAVETTMGDRPSEGSKAPMFPESCPPTGSRPCRVGPLGSPRQSRSGQSVPRFIREARRHTNQRPWYLVSHRSLRLKLLTAVLVLAVYSGALYAVFISTTNEGDLNRQRPLCSRSWLAIYNTVVVGVEFLVVYPLILYYLRPLQDGFAIRQELLLFWIVITVVEIAYRILFNLKLYSWGYIVVQFVLNTFRCVWYIVIFVVIPLVKHHRERHRERCQVVDLPVTPTTLYQLLADPERWFTFVQFCSDHFCGELPSFLMDYQRLKVRLHRFADPDKVVTAAAVPIHRMKILSPFAVRTPPNNTGEASRDLVSLPTTSLPLLYPGFLTDVAININPAGTDSGNTVTITARDEYVFGRPTATTTTVFPTCFAAGHLSPTNPERAHWATLVTIMPYPASLRDVWTCGSPNDPAPVELQKYYRQFYRKYFTSRSLFEINIDHTKKRLIQDRVAQTHSFTVGVFDAAKDAVVDLLVSDMLGRFKADGGFEGYCG</sequence>
<feature type="transmembrane region" description="Helical" evidence="2">
    <location>
        <begin position="290"/>
        <end position="309"/>
    </location>
</feature>
<feature type="transmembrane region" description="Helical" evidence="2">
    <location>
        <begin position="61"/>
        <end position="84"/>
    </location>
</feature>
<proteinExistence type="predicted"/>
<evidence type="ECO:0000313" key="3">
    <source>
        <dbReference type="EMBL" id="KAJ1925892.1"/>
    </source>
</evidence>
<dbReference type="OrthoDB" id="5580551at2759"/>
<feature type="transmembrane region" description="Helical" evidence="2">
    <location>
        <begin position="216"/>
        <end position="235"/>
    </location>
</feature>
<feature type="region of interest" description="Disordered" evidence="1">
    <location>
        <begin position="144"/>
        <end position="167"/>
    </location>
</feature>
<comment type="caution">
    <text evidence="3">The sequence shown here is derived from an EMBL/GenBank/DDBJ whole genome shotgun (WGS) entry which is preliminary data.</text>
</comment>
<organism evidence="3 4">
    <name type="scientific">Tieghemiomyces parasiticus</name>
    <dbReference type="NCBI Taxonomy" id="78921"/>
    <lineage>
        <taxon>Eukaryota</taxon>
        <taxon>Fungi</taxon>
        <taxon>Fungi incertae sedis</taxon>
        <taxon>Zoopagomycota</taxon>
        <taxon>Kickxellomycotina</taxon>
        <taxon>Dimargaritomycetes</taxon>
        <taxon>Dimargaritales</taxon>
        <taxon>Dimargaritaceae</taxon>
        <taxon>Tieghemiomyces</taxon>
    </lineage>
</organism>
<reference evidence="3" key="1">
    <citation type="submission" date="2022-07" db="EMBL/GenBank/DDBJ databases">
        <title>Phylogenomic reconstructions and comparative analyses of Kickxellomycotina fungi.</title>
        <authorList>
            <person name="Reynolds N.K."/>
            <person name="Stajich J.E."/>
            <person name="Barry K."/>
            <person name="Grigoriev I.V."/>
            <person name="Crous P."/>
            <person name="Smith M.E."/>
        </authorList>
    </citation>
    <scope>NUCLEOTIDE SEQUENCE</scope>
    <source>
        <strain evidence="3">RSA 861</strain>
    </source>
</reference>
<protein>
    <recommendedName>
        <fullName evidence="5">RGS domain-containing protein</fullName>
    </recommendedName>
</protein>
<keyword evidence="2" id="KW-1133">Transmembrane helix</keyword>
<feature type="transmembrane region" description="Helical" evidence="2">
    <location>
        <begin position="28"/>
        <end position="49"/>
    </location>
</feature>
<dbReference type="AlphaFoldDB" id="A0A9W8ABQ1"/>
<dbReference type="InterPro" id="IPR036305">
    <property type="entry name" value="RGS_sf"/>
</dbReference>